<evidence type="ECO:0000313" key="1">
    <source>
        <dbReference type="EMBL" id="KPL75720.1"/>
    </source>
</evidence>
<gene>
    <name evidence="1" type="ORF">ADN01_18020</name>
</gene>
<organism evidence="1 2">
    <name type="scientific">Levilinea saccharolytica</name>
    <dbReference type="NCBI Taxonomy" id="229921"/>
    <lineage>
        <taxon>Bacteria</taxon>
        <taxon>Bacillati</taxon>
        <taxon>Chloroflexota</taxon>
        <taxon>Anaerolineae</taxon>
        <taxon>Anaerolineales</taxon>
        <taxon>Anaerolineaceae</taxon>
        <taxon>Levilinea</taxon>
    </lineage>
</organism>
<name>A0A0P6X0I3_9CHLR</name>
<dbReference type="Gene3D" id="3.30.460.10">
    <property type="entry name" value="Beta Polymerase, domain 2"/>
    <property type="match status" value="1"/>
</dbReference>
<accession>A0A0P6X0I3</accession>
<protein>
    <submittedName>
        <fullName evidence="1">Uncharacterized protein</fullName>
    </submittedName>
</protein>
<dbReference type="PATRIC" id="fig|229921.5.peg.239"/>
<sequence length="255" mass="28257">MNTPEKLLKRLDEIGQELSKRPGALALIGLGSVGLERERLDAFSDLDFFVIVQAGYKAQYLEDLSWLTQLAPAAFSFANTPDGCKFLYTDGVFCEFAVFEESELQQAVFAPGRVVWKAAGVSEQIAVPQRAHLPGPPPAAAWLIGEALTNVYVGLLRDLRGEKLSAMRFIQVYAVDRILELAERSQAAAGAADVFNRERRFEQRVPALAGRLPAFVQGYARNRESALAVLAYLDEYFEVDPAMKQAILKLCEPMR</sequence>
<dbReference type="AlphaFoldDB" id="A0A0P6X0I3"/>
<dbReference type="RefSeq" id="WP_062417168.1">
    <property type="nucleotide sequence ID" value="NZ_DF967974.1"/>
</dbReference>
<dbReference type="EMBL" id="LGCM01000065">
    <property type="protein sequence ID" value="KPL75720.1"/>
    <property type="molecule type" value="Genomic_DNA"/>
</dbReference>
<comment type="caution">
    <text evidence="1">The sequence shown here is derived from an EMBL/GenBank/DDBJ whole genome shotgun (WGS) entry which is preliminary data.</text>
</comment>
<dbReference type="OrthoDB" id="383876at2"/>
<evidence type="ECO:0000313" key="2">
    <source>
        <dbReference type="Proteomes" id="UP000050501"/>
    </source>
</evidence>
<dbReference type="InterPro" id="IPR043519">
    <property type="entry name" value="NT_sf"/>
</dbReference>
<proteinExistence type="predicted"/>
<reference evidence="1 2" key="1">
    <citation type="submission" date="2015-07" db="EMBL/GenBank/DDBJ databases">
        <title>Genome sequence of Levilinea saccharolytica DSM 16555.</title>
        <authorList>
            <person name="Hemp J."/>
            <person name="Ward L.M."/>
            <person name="Pace L.A."/>
            <person name="Fischer W.W."/>
        </authorList>
    </citation>
    <scope>NUCLEOTIDE SEQUENCE [LARGE SCALE GENOMIC DNA]</scope>
    <source>
        <strain evidence="1 2">KIBI-1</strain>
    </source>
</reference>
<dbReference type="STRING" id="229921.ADN01_18020"/>
<keyword evidence="2" id="KW-1185">Reference proteome</keyword>
<dbReference type="Proteomes" id="UP000050501">
    <property type="component" value="Unassembled WGS sequence"/>
</dbReference>